<dbReference type="InterPro" id="IPR012132">
    <property type="entry name" value="GMC_OxRdtase"/>
</dbReference>
<dbReference type="InterPro" id="IPR007867">
    <property type="entry name" value="GMC_OxRtase_C"/>
</dbReference>
<dbReference type="Pfam" id="PF05199">
    <property type="entry name" value="GMC_oxred_C"/>
    <property type="match status" value="1"/>
</dbReference>
<comment type="similarity">
    <text evidence="1">Belongs to the GMC oxidoreductase family.</text>
</comment>
<evidence type="ECO:0000256" key="3">
    <source>
        <dbReference type="PIRSR" id="PIRSR000137-2"/>
    </source>
</evidence>
<dbReference type="GO" id="GO:0016614">
    <property type="term" value="F:oxidoreductase activity, acting on CH-OH group of donors"/>
    <property type="evidence" value="ECO:0007669"/>
    <property type="project" value="InterPro"/>
</dbReference>
<dbReference type="SUPFAM" id="SSF51905">
    <property type="entry name" value="FAD/NAD(P)-binding domain"/>
    <property type="match status" value="1"/>
</dbReference>
<keyword evidence="2" id="KW-0325">Glycoprotein</keyword>
<evidence type="ECO:0000259" key="4">
    <source>
        <dbReference type="PROSITE" id="PS00624"/>
    </source>
</evidence>
<dbReference type="InterPro" id="IPR036188">
    <property type="entry name" value="FAD/NAD-bd_sf"/>
</dbReference>
<comment type="cofactor">
    <cofactor evidence="3">
        <name>FAD</name>
        <dbReference type="ChEBI" id="CHEBI:57692"/>
    </cofactor>
</comment>
<dbReference type="PROSITE" id="PS00624">
    <property type="entry name" value="GMC_OXRED_2"/>
    <property type="match status" value="1"/>
</dbReference>
<dbReference type="Proteomes" id="UP001305414">
    <property type="component" value="Unassembled WGS sequence"/>
</dbReference>
<dbReference type="Pfam" id="PF00732">
    <property type="entry name" value="GMC_oxred_N"/>
    <property type="match status" value="1"/>
</dbReference>
<dbReference type="InterPro" id="IPR000172">
    <property type="entry name" value="GMC_OxRdtase_N"/>
</dbReference>
<proteinExistence type="inferred from homology"/>
<dbReference type="PANTHER" id="PTHR11552">
    <property type="entry name" value="GLUCOSE-METHANOL-CHOLINE GMC OXIDOREDUCTASE"/>
    <property type="match status" value="1"/>
</dbReference>
<sequence length="676" mass="73154">MLHSFGPLPSHDQGLLMMMTVALIPNNWEADGLRPSSSLREIEYKTADMASSKIKPVLALAFFLQPVLGSVIPRVLQHDQTFDYVVIGGGIGGLTVASRLSEDPNISVAIVEAGTWPENVTGNQSQVPAYDFWYGGKGLNQTNPAVDWGFTTTPQAGVENQVVHYARGKSLGGSSNLHYMNYAFTTKGAFDQWADAVGDNSYKYESVREFYLKSMNFSPAKDTRFANATPIFDESDIRTNGPLDVTYAAYSQSWATWVQKAMTAVGIPQTEAFLDGSLNGHTWMTLTIDPVSGHRESSATAFLRPALSRKNLSVFDLTLAKRIIFNKKNVATGVEVAANGVTFTLQAKKEVIIAAGAFQSPQLLQVSGVGPAGLLKQHGIPVVADRPGVGQNLQDHLLFGIGHRVNLETFSALQYGNNRAIALDQFNTNQTGMLASSGGDYFAYEKVPAGLRTAQTDTGLSALSRFPTDWPEVQYVALPQFVGDEQFTDAGSPQDGYMYATLLAVLQAPASRGTVSIRSKDMSEPPVINPAWLTAQQDRDVAVAAFKRARQILGADILKDITIGDEYYPGPSVKTDKEIMKQITVGFNTISHAASTCKMGKKHDPMAVVDAKARVFGVHNLRVVDASAFPFLPPGLPQSTICKSRSPGAVICKPSADRDCLDMLAEKIADSIVNRD</sequence>
<comment type="caution">
    <text evidence="5">The sequence shown here is derived from an EMBL/GenBank/DDBJ whole genome shotgun (WGS) entry which is preliminary data.</text>
</comment>
<dbReference type="Gene3D" id="3.50.50.60">
    <property type="entry name" value="FAD/NAD(P)-binding domain"/>
    <property type="match status" value="1"/>
</dbReference>
<feature type="binding site" evidence="3">
    <location>
        <begin position="637"/>
        <end position="638"/>
    </location>
    <ligand>
        <name>FAD</name>
        <dbReference type="ChEBI" id="CHEBI:57692"/>
    </ligand>
</feature>
<evidence type="ECO:0000256" key="1">
    <source>
        <dbReference type="ARBA" id="ARBA00010790"/>
    </source>
</evidence>
<name>A0AAN7Z623_9PEZI</name>
<gene>
    <name evidence="5" type="ORF">RRF57_003998</name>
</gene>
<evidence type="ECO:0000256" key="2">
    <source>
        <dbReference type="ARBA" id="ARBA00023180"/>
    </source>
</evidence>
<accession>A0AAN7Z623</accession>
<dbReference type="GO" id="GO:0044550">
    <property type="term" value="P:secondary metabolite biosynthetic process"/>
    <property type="evidence" value="ECO:0007669"/>
    <property type="project" value="TreeGrafter"/>
</dbReference>
<feature type="domain" description="Glucose-methanol-choline oxidoreductase N-terminal" evidence="4">
    <location>
        <begin position="356"/>
        <end position="370"/>
    </location>
</feature>
<keyword evidence="3" id="KW-0274">FAD</keyword>
<dbReference type="GO" id="GO:0050660">
    <property type="term" value="F:flavin adenine dinucleotide binding"/>
    <property type="evidence" value="ECO:0007669"/>
    <property type="project" value="InterPro"/>
</dbReference>
<keyword evidence="6" id="KW-1185">Reference proteome</keyword>
<dbReference type="PIRSF" id="PIRSF000137">
    <property type="entry name" value="Alcohol_oxidase"/>
    <property type="match status" value="1"/>
</dbReference>
<dbReference type="PANTHER" id="PTHR11552:SF138">
    <property type="entry name" value="DEHYDROGENASE PKFF-RELATED"/>
    <property type="match status" value="1"/>
</dbReference>
<keyword evidence="3" id="KW-0285">Flavoprotein</keyword>
<dbReference type="SUPFAM" id="SSF54373">
    <property type="entry name" value="FAD-linked reductases, C-terminal domain"/>
    <property type="match status" value="1"/>
</dbReference>
<reference evidence="5 6" key="1">
    <citation type="submission" date="2023-10" db="EMBL/GenBank/DDBJ databases">
        <title>Draft genome sequence of Xylaria bambusicola isolate GMP-LS, the root and basal stem rot pathogen of sugarcane in Indonesia.</title>
        <authorList>
            <person name="Selvaraj P."/>
            <person name="Muralishankar V."/>
            <person name="Muruganantham S."/>
            <person name="Sp S."/>
            <person name="Haryani S."/>
            <person name="Lau K.J.X."/>
            <person name="Naqvi N.I."/>
        </authorList>
    </citation>
    <scope>NUCLEOTIDE SEQUENCE [LARGE SCALE GENOMIC DNA]</scope>
    <source>
        <strain evidence="5">GMP-LS</strain>
    </source>
</reference>
<dbReference type="Gene3D" id="3.30.560.10">
    <property type="entry name" value="Glucose Oxidase, domain 3"/>
    <property type="match status" value="1"/>
</dbReference>
<evidence type="ECO:0000313" key="5">
    <source>
        <dbReference type="EMBL" id="KAK5628283.1"/>
    </source>
</evidence>
<evidence type="ECO:0000313" key="6">
    <source>
        <dbReference type="Proteomes" id="UP001305414"/>
    </source>
</evidence>
<protein>
    <recommendedName>
        <fullName evidence="4">Glucose-methanol-choline oxidoreductase N-terminal domain-containing protein</fullName>
    </recommendedName>
</protein>
<organism evidence="5 6">
    <name type="scientific">Xylaria bambusicola</name>
    <dbReference type="NCBI Taxonomy" id="326684"/>
    <lineage>
        <taxon>Eukaryota</taxon>
        <taxon>Fungi</taxon>
        <taxon>Dikarya</taxon>
        <taxon>Ascomycota</taxon>
        <taxon>Pezizomycotina</taxon>
        <taxon>Sordariomycetes</taxon>
        <taxon>Xylariomycetidae</taxon>
        <taxon>Xylariales</taxon>
        <taxon>Xylariaceae</taxon>
        <taxon>Xylaria</taxon>
    </lineage>
</organism>
<dbReference type="AlphaFoldDB" id="A0AAN7Z623"/>
<dbReference type="EMBL" id="JAWHQM010000008">
    <property type="protein sequence ID" value="KAK5628283.1"/>
    <property type="molecule type" value="Genomic_DNA"/>
</dbReference>